<keyword evidence="3" id="KW-0479">Metal-binding</keyword>
<dbReference type="CDD" id="cd08916">
    <property type="entry name" value="TrHb3_P"/>
    <property type="match status" value="1"/>
</dbReference>
<protein>
    <submittedName>
        <fullName evidence="6">Group III truncated hemoglobin</fullName>
    </submittedName>
</protein>
<evidence type="ECO:0000256" key="2">
    <source>
        <dbReference type="ARBA" id="ARBA00022617"/>
    </source>
</evidence>
<reference evidence="6 7" key="1">
    <citation type="submission" date="2021-08" db="EMBL/GenBank/DDBJ databases">
        <title>Caldovatus sediminis gen. nov., sp. nov., a moderately thermophilic bacterium isolated from a hot spring.</title>
        <authorList>
            <person name="Hu C.-J."/>
            <person name="Li W.-J."/>
            <person name="Xian W.-D."/>
        </authorList>
    </citation>
    <scope>NUCLEOTIDE SEQUENCE [LARGE SCALE GENOMIC DNA]</scope>
    <source>
        <strain evidence="6 7">SYSU G05006</strain>
    </source>
</reference>
<dbReference type="InterPro" id="IPR009050">
    <property type="entry name" value="Globin-like_sf"/>
</dbReference>
<dbReference type="InterPro" id="IPR012292">
    <property type="entry name" value="Globin/Proto"/>
</dbReference>
<accession>A0ABS7F890</accession>
<dbReference type="Gene3D" id="1.10.490.10">
    <property type="entry name" value="Globins"/>
    <property type="match status" value="1"/>
</dbReference>
<comment type="caution">
    <text evidence="6">The sequence shown here is derived from an EMBL/GenBank/DDBJ whole genome shotgun (WGS) entry which is preliminary data.</text>
</comment>
<evidence type="ECO:0000313" key="6">
    <source>
        <dbReference type="EMBL" id="MBW8271030.1"/>
    </source>
</evidence>
<evidence type="ECO:0000256" key="3">
    <source>
        <dbReference type="ARBA" id="ARBA00022723"/>
    </source>
</evidence>
<proteinExistence type="predicted"/>
<evidence type="ECO:0000256" key="5">
    <source>
        <dbReference type="SAM" id="MobiDB-lite"/>
    </source>
</evidence>
<sequence>MADRTGLDEATLERVVRAFYAAARQDPLLGPLFARVGDWEAHIARIVAFWSSVVLLSGRYHGNPAAAHLPLGLQPQHFARWLELFERTARAACRPEGAALLADRARRIARSLALGVAARQGERPPRRIARARPAPPASS</sequence>
<keyword evidence="4" id="KW-0408">Iron</keyword>
<dbReference type="EMBL" id="JAHZUY010000065">
    <property type="protein sequence ID" value="MBW8271030.1"/>
    <property type="molecule type" value="Genomic_DNA"/>
</dbReference>
<keyword evidence="7" id="KW-1185">Reference proteome</keyword>
<evidence type="ECO:0000256" key="1">
    <source>
        <dbReference type="ARBA" id="ARBA00022448"/>
    </source>
</evidence>
<dbReference type="SUPFAM" id="SSF46458">
    <property type="entry name" value="Globin-like"/>
    <property type="match status" value="1"/>
</dbReference>
<dbReference type="Proteomes" id="UP001519924">
    <property type="component" value="Unassembled WGS sequence"/>
</dbReference>
<dbReference type="InterPro" id="IPR001486">
    <property type="entry name" value="Hemoglobin_trunc"/>
</dbReference>
<evidence type="ECO:0000313" key="7">
    <source>
        <dbReference type="Proteomes" id="UP001519924"/>
    </source>
</evidence>
<gene>
    <name evidence="6" type="ORF">K1J50_16215</name>
</gene>
<evidence type="ECO:0000256" key="4">
    <source>
        <dbReference type="ARBA" id="ARBA00023004"/>
    </source>
</evidence>
<dbReference type="Pfam" id="PF01152">
    <property type="entry name" value="Bac_globin"/>
    <property type="match status" value="1"/>
</dbReference>
<name>A0ABS7F890_9PROT</name>
<keyword evidence="2" id="KW-0349">Heme</keyword>
<keyword evidence="1" id="KW-0813">Transport</keyword>
<organism evidence="6 7">
    <name type="scientific">Caldovatus aquaticus</name>
    <dbReference type="NCBI Taxonomy" id="2865671"/>
    <lineage>
        <taxon>Bacteria</taxon>
        <taxon>Pseudomonadati</taxon>
        <taxon>Pseudomonadota</taxon>
        <taxon>Alphaproteobacteria</taxon>
        <taxon>Acetobacterales</taxon>
        <taxon>Roseomonadaceae</taxon>
        <taxon>Caldovatus</taxon>
    </lineage>
</organism>
<feature type="region of interest" description="Disordered" evidence="5">
    <location>
        <begin position="119"/>
        <end position="139"/>
    </location>
</feature>